<name>A0AAJ6BGJ4_9BACT</name>
<dbReference type="Pfam" id="PF13247">
    <property type="entry name" value="Fer4_11"/>
    <property type="match status" value="1"/>
</dbReference>
<gene>
    <name evidence="2" type="ORF">P0Y53_04580</name>
</gene>
<dbReference type="InterPro" id="IPR030948">
    <property type="entry name" value="TAT_var_transloc_signal_dom"/>
</dbReference>
<dbReference type="PROSITE" id="PS51318">
    <property type="entry name" value="TAT"/>
    <property type="match status" value="1"/>
</dbReference>
<sequence length="1063" mass="115875">MAKKKYWQSFTELNNSETHQKLAENEFQEDLPFESADGKGLADSSATRRDFLKYLGFSTAAAMAAASCETPVRKAIPYVNKPENMVPGVADYYATTYVSGGEAIPVVAKVRDGRPIKIEGNTLSSYTKGATTARVQASVLDLYDTARLRHPMANGSAAAYEAIDKMVADALGALGGAPVVLLTSTITSPTTKQIVADFLTKYPGGRHVQYDAISYSALLLANEATYGKKAIPTYQFENARVIVSFGADFLGTWLSPIEFQRGYTAGRKIDQNNPDLSKHYQFESMLSMTGANADERYTHRPSEGGVVAAALLSAVNGQGAAGVSGKLKEGIEKAAKDLVANKGKALVVSDSHNTNVQIIVNAINEAIGANGTTINWAAPILTHQGIDSDMTALVSDMEAGRVGALLVYGVNPSYEYFDGARFTKALEKVKVSVSFNDRPDETTQHCKFILPAPHFLESWGDAEPKAGFFSMMQPTINPLFQTRPFQDTLLTWTGNSTTYDLYFRNFWTNRLGGVDNYNKALQDGVVESTTLAASGASFNAAPVAAAISAANALKKSGKVELVIYQKVAIGDGKQANNPWLLEMPDPITRATWDNYAMVSPQMAKELFNIDISNSGQADTYEVEVMKPVLELTVGNQKLELPVLIIPGTQPDTVAVAVGFGRVKEIGRSVVAIGGEPVGRNAYPLLAFNGSTVEWTVADKVEVAKTSKTYKIAQVQTHNSYEGRQEVLRETTLAEFKKDPKIILNQREHELKHFGGVEGLTKDGTLYPTYERPGIKWGMSIDLNSCYGCGACVVACNAENNIPVVGKHEVARYHDMHWLRIDRYFSGNPNDPESIQTVFQPMLCQHCDNAPCENVCPVAATNHSSEGLNQMTYNRCIGTRYCANNCPFKVRRFNWADYTGADSFANNQQPLVDEGQLDDVVLMMNDGLTRMVLNPDVTVRSRGVIEKCSFCVQRLQEGKLNAKKAGRPLEDKDVQTACQQACAADAIVFGNANNPESMISKVRSSNNYREFYALEQIHVVPNINYLAKVRNSDEISNSGFLSGETHVKEAAHAPAAHATEGGHH</sequence>
<dbReference type="AlphaFoldDB" id="A0AAJ6BGJ4"/>
<accession>A0AAJ6BGJ4</accession>
<dbReference type="NCBIfam" id="TIGR04519">
    <property type="entry name" value="MoCo_extend_TAT"/>
    <property type="match status" value="1"/>
</dbReference>
<organism evidence="2 3">
    <name type="scientific">Candidatus Pseudobacter hemicellulosilyticus</name>
    <dbReference type="NCBI Taxonomy" id="3121375"/>
    <lineage>
        <taxon>Bacteria</taxon>
        <taxon>Pseudomonadati</taxon>
        <taxon>Bacteroidota</taxon>
        <taxon>Chitinophagia</taxon>
        <taxon>Chitinophagales</taxon>
        <taxon>Chitinophagaceae</taxon>
        <taxon>Pseudobacter</taxon>
    </lineage>
</organism>
<feature type="domain" description="4Fe-4S ferredoxin-type" evidence="1">
    <location>
        <begin position="834"/>
        <end position="865"/>
    </location>
</feature>
<dbReference type="CDD" id="cd10551">
    <property type="entry name" value="PsrB"/>
    <property type="match status" value="1"/>
</dbReference>
<evidence type="ECO:0000259" key="1">
    <source>
        <dbReference type="PROSITE" id="PS51379"/>
    </source>
</evidence>
<dbReference type="EMBL" id="CP119311">
    <property type="protein sequence ID" value="WEK36770.1"/>
    <property type="molecule type" value="Genomic_DNA"/>
</dbReference>
<feature type="domain" description="4Fe-4S ferredoxin-type" evidence="1">
    <location>
        <begin position="776"/>
        <end position="806"/>
    </location>
</feature>
<dbReference type="Gene3D" id="3.30.2070.10">
    <property type="entry name" value="Formate dehydrogenase/DMSO reductase"/>
    <property type="match status" value="1"/>
</dbReference>
<dbReference type="SUPFAM" id="SSF53706">
    <property type="entry name" value="Formate dehydrogenase/DMSO reductase, domains 1-3"/>
    <property type="match status" value="1"/>
</dbReference>
<dbReference type="Proteomes" id="UP001220610">
    <property type="component" value="Chromosome"/>
</dbReference>
<dbReference type="InterPro" id="IPR017896">
    <property type="entry name" value="4Fe4S_Fe-S-bd"/>
</dbReference>
<feature type="domain" description="4Fe-4S ferredoxin-type" evidence="1">
    <location>
        <begin position="866"/>
        <end position="895"/>
    </location>
</feature>
<dbReference type="CDD" id="cd02784">
    <property type="entry name" value="MopB_CT_PHLH"/>
    <property type="match status" value="1"/>
</dbReference>
<evidence type="ECO:0000313" key="2">
    <source>
        <dbReference type="EMBL" id="WEK36770.1"/>
    </source>
</evidence>
<dbReference type="Gene3D" id="3.40.50.740">
    <property type="match status" value="1"/>
</dbReference>
<proteinExistence type="predicted"/>
<dbReference type="PROSITE" id="PS51379">
    <property type="entry name" value="4FE4S_FER_2"/>
    <property type="match status" value="3"/>
</dbReference>
<dbReference type="InterPro" id="IPR006311">
    <property type="entry name" value="TAT_signal"/>
</dbReference>
<protein>
    <submittedName>
        <fullName evidence="2">TAT-variant-translocated molybdopterin oxidoreductase</fullName>
    </submittedName>
</protein>
<dbReference type="PANTHER" id="PTHR42783:SF3">
    <property type="entry name" value="GLUTAMATE SYNTHASE [NADPH] SMALL CHAIN-RELATED"/>
    <property type="match status" value="1"/>
</dbReference>
<dbReference type="Gene3D" id="3.30.70.20">
    <property type="match status" value="2"/>
</dbReference>
<dbReference type="SUPFAM" id="SSF54862">
    <property type="entry name" value="4Fe-4S ferredoxins"/>
    <property type="match status" value="1"/>
</dbReference>
<dbReference type="Gene3D" id="3.40.228.10">
    <property type="entry name" value="Dimethylsulfoxide Reductase, domain 2"/>
    <property type="match status" value="1"/>
</dbReference>
<reference evidence="2" key="1">
    <citation type="submission" date="2023-03" db="EMBL/GenBank/DDBJ databases">
        <title>Andean soil-derived lignocellulolytic bacterial consortium as a source of novel taxa and putative plastic-active enzymes.</title>
        <authorList>
            <person name="Diaz-Garcia L."/>
            <person name="Chuvochina M."/>
            <person name="Feuerriegel G."/>
            <person name="Bunk B."/>
            <person name="Sproer C."/>
            <person name="Streit W.R."/>
            <person name="Rodriguez L.M."/>
            <person name="Overmann J."/>
            <person name="Jimenez D.J."/>
        </authorList>
    </citation>
    <scope>NUCLEOTIDE SEQUENCE</scope>
    <source>
        <strain evidence="2">MAG 7</strain>
    </source>
</reference>
<dbReference type="PANTHER" id="PTHR42783">
    <property type="entry name" value="GLUTAMATE SYNTHASE [NADPH] SMALL CHAIN"/>
    <property type="match status" value="1"/>
</dbReference>
<evidence type="ECO:0000313" key="3">
    <source>
        <dbReference type="Proteomes" id="UP001220610"/>
    </source>
</evidence>